<dbReference type="Pfam" id="PF14748">
    <property type="entry name" value="P5CR_dimer"/>
    <property type="match status" value="1"/>
</dbReference>
<evidence type="ECO:0000256" key="3">
    <source>
        <dbReference type="HAMAP-Rule" id="MF_01925"/>
    </source>
</evidence>
<dbReference type="AlphaFoldDB" id="S5DQ51"/>
<proteinExistence type="inferred from homology"/>
<comment type="subcellular location">
    <subcellularLocation>
        <location evidence="3">Cytoplasm</location>
    </subcellularLocation>
</comment>
<keyword evidence="3" id="KW-0963">Cytoplasm</keyword>
<keyword evidence="3" id="KW-0028">Amino-acid biosynthesis</keyword>
<comment type="pathway">
    <text evidence="3">Amino-acid biosynthesis; L-proline biosynthesis; L-proline from L-glutamate 5-semialdehyde: step 1/1.</text>
</comment>
<sequence length="264" mass="29178">MEKLDIHIVGLGNLGSAFLKGLNNVEDINLFLYDDLESVRNSVNNEFSIIPKDSIISIQNGVVILCIKPQNINNFFANNKNKISPDVLICSPVAGLEIKTIESFMGNKVLRIMPNLLIGNNKGFIPYVSNYDGDYFTFNENVLEKLGVTKEFDEDMFPLITALSGSGPAWYYELSSQLVNSGQELGLSLDDSEMIIKELIKALPALVAEDISFKDLVNKVKSPNGTTEAGLNSLNNDSFDRIIHDAIQKATHKSTEISRELSSE</sequence>
<dbReference type="EC" id="1.5.1.2" evidence="3"/>
<comment type="function">
    <text evidence="3">Catalyzes the reduction of 1-pyrroline-5-carboxylate (PCA) to L-proline.</text>
</comment>
<keyword evidence="2 3" id="KW-0560">Oxidoreductase</keyword>
<dbReference type="PANTHER" id="PTHR11645:SF0">
    <property type="entry name" value="PYRROLINE-5-CARBOXYLATE REDUCTASE 3"/>
    <property type="match status" value="1"/>
</dbReference>
<accession>S5DQ51</accession>
<evidence type="ECO:0000313" key="5">
    <source>
        <dbReference type="EMBL" id="AGQ18960.1"/>
    </source>
</evidence>
<dbReference type="UniPathway" id="UPA00098">
    <property type="reaction ID" value="UER00361"/>
</dbReference>
<comment type="similarity">
    <text evidence="1 3">Belongs to the pyrroline-5-carboxylate reductase family.</text>
</comment>
<dbReference type="InterPro" id="IPR000304">
    <property type="entry name" value="Pyrroline-COOH_reductase"/>
</dbReference>
<evidence type="ECO:0000256" key="1">
    <source>
        <dbReference type="ARBA" id="ARBA00005525"/>
    </source>
</evidence>
<dbReference type="SUPFAM" id="SSF51735">
    <property type="entry name" value="NAD(P)-binding Rossmann-fold domains"/>
    <property type="match status" value="1"/>
</dbReference>
<protein>
    <recommendedName>
        <fullName evidence="3">Pyrroline-5-carboxylate reductase</fullName>
        <shortName evidence="3">P5C reductase</shortName>
        <shortName evidence="3">P5CR</shortName>
        <ecNumber evidence="3">1.5.1.2</ecNumber>
    </recommendedName>
    <alternativeName>
        <fullName evidence="3">PCA reductase</fullName>
    </alternativeName>
</protein>
<dbReference type="InterPro" id="IPR036291">
    <property type="entry name" value="NAD(P)-bd_dom_sf"/>
</dbReference>
<dbReference type="PIRSF" id="PIRSF000193">
    <property type="entry name" value="Pyrrol-5-carb_rd"/>
    <property type="match status" value="1"/>
</dbReference>
<dbReference type="InterPro" id="IPR029036">
    <property type="entry name" value="P5CR_dimer"/>
</dbReference>
<feature type="domain" description="Pyrroline-5-carboxylate reductase dimerisation" evidence="4">
    <location>
        <begin position="154"/>
        <end position="256"/>
    </location>
</feature>
<comment type="catalytic activity">
    <reaction evidence="3">
        <text>L-proline + NAD(+) = (S)-1-pyrroline-5-carboxylate + NADH + 2 H(+)</text>
        <dbReference type="Rhea" id="RHEA:14105"/>
        <dbReference type="ChEBI" id="CHEBI:15378"/>
        <dbReference type="ChEBI" id="CHEBI:17388"/>
        <dbReference type="ChEBI" id="CHEBI:57540"/>
        <dbReference type="ChEBI" id="CHEBI:57945"/>
        <dbReference type="ChEBI" id="CHEBI:60039"/>
        <dbReference type="EC" id="1.5.1.2"/>
    </reaction>
</comment>
<keyword evidence="3" id="KW-0641">Proline biosynthesis</keyword>
<dbReference type="GO" id="GO:0005737">
    <property type="term" value="C:cytoplasm"/>
    <property type="evidence" value="ECO:0007669"/>
    <property type="project" value="UniProtKB-SubCell"/>
</dbReference>
<dbReference type="GO" id="GO:0055129">
    <property type="term" value="P:L-proline biosynthetic process"/>
    <property type="evidence" value="ECO:0007669"/>
    <property type="project" value="UniProtKB-UniRule"/>
</dbReference>
<organism evidence="5">
    <name type="scientific">Candidatus Actinomarina minuta</name>
    <dbReference type="NCBI Taxonomy" id="1389454"/>
    <lineage>
        <taxon>Bacteria</taxon>
        <taxon>Bacillati</taxon>
        <taxon>Actinomycetota</taxon>
        <taxon>Actinomycetes</taxon>
        <taxon>Candidatus Actinomarinidae</taxon>
        <taxon>Candidatus Actinomarinales</taxon>
        <taxon>Candidatus Actinomarineae</taxon>
        <taxon>Candidatus Actinomarinaceae</taxon>
        <taxon>Candidatus Actinomarina</taxon>
    </lineage>
</organism>
<gene>
    <name evidence="3" type="primary">proC</name>
</gene>
<comment type="catalytic activity">
    <reaction evidence="3">
        <text>L-proline + NADP(+) = (S)-1-pyrroline-5-carboxylate + NADPH + 2 H(+)</text>
        <dbReference type="Rhea" id="RHEA:14109"/>
        <dbReference type="ChEBI" id="CHEBI:15378"/>
        <dbReference type="ChEBI" id="CHEBI:17388"/>
        <dbReference type="ChEBI" id="CHEBI:57783"/>
        <dbReference type="ChEBI" id="CHEBI:58349"/>
        <dbReference type="ChEBI" id="CHEBI:60039"/>
        <dbReference type="EC" id="1.5.1.2"/>
    </reaction>
</comment>
<dbReference type="EMBL" id="KC811117">
    <property type="protein sequence ID" value="AGQ18960.1"/>
    <property type="molecule type" value="Genomic_DNA"/>
</dbReference>
<evidence type="ECO:0000256" key="2">
    <source>
        <dbReference type="ARBA" id="ARBA00023002"/>
    </source>
</evidence>
<keyword evidence="3" id="KW-0521">NADP</keyword>
<evidence type="ECO:0000259" key="4">
    <source>
        <dbReference type="Pfam" id="PF14748"/>
    </source>
</evidence>
<dbReference type="Gene3D" id="1.10.3730.10">
    <property type="entry name" value="ProC C-terminal domain-like"/>
    <property type="match status" value="1"/>
</dbReference>
<dbReference type="SUPFAM" id="SSF48179">
    <property type="entry name" value="6-phosphogluconate dehydrogenase C-terminal domain-like"/>
    <property type="match status" value="1"/>
</dbReference>
<dbReference type="HAMAP" id="MF_01925">
    <property type="entry name" value="P5C_reductase"/>
    <property type="match status" value="1"/>
</dbReference>
<reference evidence="5" key="1">
    <citation type="journal article" date="2013" name="Sci. Rep.">
        <title>Metagenomics uncovers a new group of low GC and ultra-small marine Actinobacteria.</title>
        <authorList>
            <person name="Ghai R."/>
            <person name="Mizuno C.M."/>
            <person name="Picazo A."/>
            <person name="Camacho A."/>
            <person name="Rodriguez-Valera F."/>
        </authorList>
    </citation>
    <scope>NUCLEOTIDE SEQUENCE</scope>
</reference>
<dbReference type="PANTHER" id="PTHR11645">
    <property type="entry name" value="PYRROLINE-5-CARBOXYLATE REDUCTASE"/>
    <property type="match status" value="1"/>
</dbReference>
<dbReference type="InterPro" id="IPR008927">
    <property type="entry name" value="6-PGluconate_DH-like_C_sf"/>
</dbReference>
<name>S5DQ51_9ACTN</name>
<dbReference type="Gene3D" id="3.40.50.720">
    <property type="entry name" value="NAD(P)-binding Rossmann-like Domain"/>
    <property type="match status" value="1"/>
</dbReference>
<dbReference type="GO" id="GO:0004735">
    <property type="term" value="F:pyrroline-5-carboxylate reductase activity"/>
    <property type="evidence" value="ECO:0007669"/>
    <property type="project" value="UniProtKB-UniRule"/>
</dbReference>